<evidence type="ECO:0000256" key="8">
    <source>
        <dbReference type="ARBA" id="ARBA00060749"/>
    </source>
</evidence>
<dbReference type="EC" id="3.6.1.9" evidence="9"/>
<dbReference type="GO" id="GO:0009117">
    <property type="term" value="P:nucleotide metabolic process"/>
    <property type="evidence" value="ECO:0007669"/>
    <property type="project" value="UniProtKB-KW"/>
</dbReference>
<sequence>MFVLASKSPRRLELLKTIIPDLEVIHPEVDETSIKSKNPANLVMKLSQAKGRFVLKKHNKENVIAADTVVVLDNEILEKPKDREDAKNILRKLSGKTHKVITGVSVFIKDFCFSFYDETQVEFYELTDEEIEWYISTNEPMDKAGAYGIQGHGKIFIRSIKGDYFNVVGFPIAKFYQKLKKNKINLPFLKKD</sequence>
<feature type="site" description="Important for substrate specificity" evidence="9">
    <location>
        <position position="150"/>
    </location>
</feature>
<comment type="function">
    <text evidence="9">Nucleoside triphosphate pyrophosphatase that hydrolyzes dTTP and UTP. May have a dual role in cell division arrest and in preventing the incorporation of modified nucleotides into cellular nucleic acids.</text>
</comment>
<evidence type="ECO:0000256" key="3">
    <source>
        <dbReference type="ARBA" id="ARBA00022490"/>
    </source>
</evidence>
<dbReference type="PIRSF" id="PIRSF006305">
    <property type="entry name" value="Maf"/>
    <property type="match status" value="1"/>
</dbReference>
<dbReference type="InterPro" id="IPR003697">
    <property type="entry name" value="Maf-like"/>
</dbReference>
<evidence type="ECO:0000313" key="10">
    <source>
        <dbReference type="EMBL" id="BBB32501.1"/>
    </source>
</evidence>
<reference evidence="10 11" key="1">
    <citation type="journal article" date="2012" name="Extremophiles">
        <title>Thermotomaculum hydrothermale gen. nov., sp. nov., a novel heterotrophic thermophile within the phylum Acidobacteria from a deep-sea hydrothermal vent chimney in the Southern Okinawa Trough.</title>
        <authorList>
            <person name="Izumi H."/>
            <person name="Nunoura T."/>
            <person name="Miyazaki M."/>
            <person name="Mino S."/>
            <person name="Toki T."/>
            <person name="Takai K."/>
            <person name="Sako Y."/>
            <person name="Sawabe T."/>
            <person name="Nakagawa S."/>
        </authorList>
    </citation>
    <scope>NUCLEOTIDE SEQUENCE [LARGE SCALE GENOMIC DNA]</scope>
    <source>
        <strain evidence="10 11">AC55</strain>
    </source>
</reference>
<evidence type="ECO:0000313" key="11">
    <source>
        <dbReference type="Proteomes" id="UP000595564"/>
    </source>
</evidence>
<dbReference type="EMBL" id="AP017470">
    <property type="protein sequence ID" value="BBB32501.1"/>
    <property type="molecule type" value="Genomic_DNA"/>
</dbReference>
<accession>A0A7R6PQI1</accession>
<keyword evidence="5 9" id="KW-0546">Nucleotide metabolism</keyword>
<keyword evidence="4 9" id="KW-0378">Hydrolase</keyword>
<comment type="catalytic activity">
    <reaction evidence="6">
        <text>N(7)-methyl-GTP + H2O = N(7)-methyl-GMP + diphosphate + H(+)</text>
        <dbReference type="Rhea" id="RHEA:58744"/>
        <dbReference type="ChEBI" id="CHEBI:15377"/>
        <dbReference type="ChEBI" id="CHEBI:15378"/>
        <dbReference type="ChEBI" id="CHEBI:33019"/>
        <dbReference type="ChEBI" id="CHEBI:58285"/>
        <dbReference type="ChEBI" id="CHEBI:87133"/>
    </reaction>
</comment>
<feature type="site" description="Important for substrate specificity" evidence="9">
    <location>
        <position position="68"/>
    </location>
</feature>
<dbReference type="NCBIfam" id="TIGR00172">
    <property type="entry name" value="maf"/>
    <property type="match status" value="1"/>
</dbReference>
<dbReference type="Gene3D" id="3.90.950.10">
    <property type="match status" value="1"/>
</dbReference>
<proteinExistence type="inferred from homology"/>
<evidence type="ECO:0000256" key="1">
    <source>
        <dbReference type="ARBA" id="ARBA00001968"/>
    </source>
</evidence>
<dbReference type="KEGG" id="thyd:TTHT_0947"/>
<dbReference type="InterPro" id="IPR029001">
    <property type="entry name" value="ITPase-like_fam"/>
</dbReference>
<comment type="catalytic activity">
    <reaction evidence="9">
        <text>dTTP + H2O = dTMP + diphosphate + H(+)</text>
        <dbReference type="Rhea" id="RHEA:28534"/>
        <dbReference type="ChEBI" id="CHEBI:15377"/>
        <dbReference type="ChEBI" id="CHEBI:15378"/>
        <dbReference type="ChEBI" id="CHEBI:33019"/>
        <dbReference type="ChEBI" id="CHEBI:37568"/>
        <dbReference type="ChEBI" id="CHEBI:63528"/>
        <dbReference type="EC" id="3.6.1.9"/>
    </reaction>
</comment>
<keyword evidence="3 9" id="KW-0963">Cytoplasm</keyword>
<dbReference type="HAMAP" id="MF_00528">
    <property type="entry name" value="Maf"/>
    <property type="match status" value="1"/>
</dbReference>
<dbReference type="RefSeq" id="WP_201328852.1">
    <property type="nucleotide sequence ID" value="NZ_AP017470.1"/>
</dbReference>
<evidence type="ECO:0000256" key="4">
    <source>
        <dbReference type="ARBA" id="ARBA00022801"/>
    </source>
</evidence>
<evidence type="ECO:0000256" key="7">
    <source>
        <dbReference type="ARBA" id="ARBA00053369"/>
    </source>
</evidence>
<evidence type="ECO:0000256" key="2">
    <source>
        <dbReference type="ARBA" id="ARBA00004496"/>
    </source>
</evidence>
<comment type="catalytic activity">
    <reaction evidence="9">
        <text>UTP + H2O = UMP + diphosphate + H(+)</text>
        <dbReference type="Rhea" id="RHEA:29395"/>
        <dbReference type="ChEBI" id="CHEBI:15377"/>
        <dbReference type="ChEBI" id="CHEBI:15378"/>
        <dbReference type="ChEBI" id="CHEBI:33019"/>
        <dbReference type="ChEBI" id="CHEBI:46398"/>
        <dbReference type="ChEBI" id="CHEBI:57865"/>
        <dbReference type="EC" id="3.6.1.9"/>
    </reaction>
</comment>
<dbReference type="Pfam" id="PF02545">
    <property type="entry name" value="Maf"/>
    <property type="match status" value="1"/>
</dbReference>
<comment type="cofactor">
    <cofactor evidence="1 9">
        <name>a divalent metal cation</name>
        <dbReference type="ChEBI" id="CHEBI:60240"/>
    </cofactor>
</comment>
<protein>
    <recommendedName>
        <fullName evidence="9">dTTP/UTP pyrophosphatase</fullName>
        <shortName evidence="9">dTTPase/UTPase</shortName>
        <ecNumber evidence="9">3.6.1.9</ecNumber>
    </recommendedName>
    <alternativeName>
        <fullName evidence="9">Nucleoside triphosphate pyrophosphatase</fullName>
    </alternativeName>
    <alternativeName>
        <fullName evidence="9">Nucleotide pyrophosphatase</fullName>
        <shortName evidence="9">Nucleotide PPase</shortName>
    </alternativeName>
</protein>
<dbReference type="FunFam" id="3.90.950.10:FF:000005">
    <property type="entry name" value="7-methyl-GTP pyrophosphatase"/>
    <property type="match status" value="1"/>
</dbReference>
<evidence type="ECO:0000256" key="6">
    <source>
        <dbReference type="ARBA" id="ARBA00050213"/>
    </source>
</evidence>
<keyword evidence="11" id="KW-1185">Reference proteome</keyword>
<evidence type="ECO:0000256" key="5">
    <source>
        <dbReference type="ARBA" id="ARBA00023080"/>
    </source>
</evidence>
<comment type="caution">
    <text evidence="9">Lacks conserved residue(s) required for the propagation of feature annotation.</text>
</comment>
<dbReference type="GO" id="GO:0005737">
    <property type="term" value="C:cytoplasm"/>
    <property type="evidence" value="ECO:0007669"/>
    <property type="project" value="UniProtKB-SubCell"/>
</dbReference>
<dbReference type="SUPFAM" id="SSF52972">
    <property type="entry name" value="ITPase-like"/>
    <property type="match status" value="1"/>
</dbReference>
<comment type="function">
    <text evidence="7">Nucleoside triphosphate pyrophosphatase that hydrolyzes 7-methyl-GTP (m(7)GTP). May have a dual role in cell division arrest and in preventing the incorporation of modified nucleotides into cellular nucleic acids.</text>
</comment>
<evidence type="ECO:0000256" key="9">
    <source>
        <dbReference type="HAMAP-Rule" id="MF_00528"/>
    </source>
</evidence>
<dbReference type="CDD" id="cd00555">
    <property type="entry name" value="Maf"/>
    <property type="match status" value="1"/>
</dbReference>
<dbReference type="PANTHER" id="PTHR43213:SF5">
    <property type="entry name" value="BIFUNCTIONAL DTTP_UTP PYROPHOSPHATASE_METHYLTRANSFERASE PROTEIN-RELATED"/>
    <property type="match status" value="1"/>
</dbReference>
<dbReference type="GO" id="GO:0047429">
    <property type="term" value="F:nucleoside triphosphate diphosphatase activity"/>
    <property type="evidence" value="ECO:0007669"/>
    <property type="project" value="UniProtKB-EC"/>
</dbReference>
<organism evidence="10 11">
    <name type="scientific">Thermotomaculum hydrothermale</name>
    <dbReference type="NCBI Taxonomy" id="981385"/>
    <lineage>
        <taxon>Bacteria</taxon>
        <taxon>Pseudomonadati</taxon>
        <taxon>Acidobacteriota</taxon>
        <taxon>Holophagae</taxon>
        <taxon>Thermotomaculales</taxon>
        <taxon>Thermotomaculaceae</taxon>
        <taxon>Thermotomaculum</taxon>
    </lineage>
</organism>
<comment type="similarity">
    <text evidence="9">Belongs to the Maf family. YhdE subfamily.</text>
</comment>
<gene>
    <name evidence="10" type="primary">maf</name>
    <name evidence="10" type="ORF">TTHT_0947</name>
</gene>
<feature type="site" description="Important for substrate specificity" evidence="9">
    <location>
        <position position="10"/>
    </location>
</feature>
<dbReference type="AlphaFoldDB" id="A0A7R6PQI1"/>
<feature type="active site" description="Proton acceptor" evidence="9">
    <location>
        <position position="67"/>
    </location>
</feature>
<dbReference type="PANTHER" id="PTHR43213">
    <property type="entry name" value="BIFUNCTIONAL DTTP/UTP PYROPHOSPHATASE/METHYLTRANSFERASE PROTEIN-RELATED"/>
    <property type="match status" value="1"/>
</dbReference>
<name>A0A7R6PQI1_9BACT</name>
<comment type="similarity">
    <text evidence="8">Belongs to the Maf family. YceF subfamily.</text>
</comment>
<comment type="subcellular location">
    <subcellularLocation>
        <location evidence="2 9">Cytoplasm</location>
    </subcellularLocation>
</comment>
<dbReference type="Proteomes" id="UP000595564">
    <property type="component" value="Chromosome"/>
</dbReference>